<evidence type="ECO:0000256" key="1">
    <source>
        <dbReference type="ARBA" id="ARBA00003800"/>
    </source>
</evidence>
<dbReference type="InterPro" id="IPR006140">
    <property type="entry name" value="D-isomer_DH_NAD-bd"/>
</dbReference>
<comment type="catalytic activity">
    <reaction evidence="12">
        <text>(R)-2-hydroxyglutarate + NAD(+) = 2-oxoglutarate + NADH + H(+)</text>
        <dbReference type="Rhea" id="RHEA:49612"/>
        <dbReference type="ChEBI" id="CHEBI:15378"/>
        <dbReference type="ChEBI" id="CHEBI:15801"/>
        <dbReference type="ChEBI" id="CHEBI:16810"/>
        <dbReference type="ChEBI" id="CHEBI:57540"/>
        <dbReference type="ChEBI" id="CHEBI:57945"/>
        <dbReference type="EC" id="1.1.1.399"/>
    </reaction>
</comment>
<proteinExistence type="inferred from homology"/>
<dbReference type="PROSITE" id="PS51671">
    <property type="entry name" value="ACT"/>
    <property type="match status" value="1"/>
</dbReference>
<evidence type="ECO:0000256" key="2">
    <source>
        <dbReference type="ARBA" id="ARBA00005216"/>
    </source>
</evidence>
<dbReference type="EC" id="1.1.1.399" evidence="4"/>
<dbReference type="InterPro" id="IPR050857">
    <property type="entry name" value="D-2-hydroxyacid_DH"/>
</dbReference>
<dbReference type="SUPFAM" id="SSF52283">
    <property type="entry name" value="Formate/glycerate dehydrogenase catalytic domain-like"/>
    <property type="match status" value="1"/>
</dbReference>
<comment type="similarity">
    <text evidence="3 14">Belongs to the D-isomer specific 2-hydroxyacid dehydrogenase family.</text>
</comment>
<evidence type="ECO:0000256" key="6">
    <source>
        <dbReference type="ARBA" id="ARBA00021582"/>
    </source>
</evidence>
<dbReference type="GO" id="GO:0051287">
    <property type="term" value="F:NAD binding"/>
    <property type="evidence" value="ECO:0007669"/>
    <property type="project" value="InterPro"/>
</dbReference>
<dbReference type="GO" id="GO:0006564">
    <property type="term" value="P:L-serine biosynthetic process"/>
    <property type="evidence" value="ECO:0007669"/>
    <property type="project" value="UniProtKB-KW"/>
</dbReference>
<feature type="domain" description="ACT" evidence="15">
    <location>
        <begin position="326"/>
        <end position="401"/>
    </location>
</feature>
<dbReference type="SUPFAM" id="SSF55021">
    <property type="entry name" value="ACT-like"/>
    <property type="match status" value="1"/>
</dbReference>
<protein>
    <recommendedName>
        <fullName evidence="6">D-3-phosphoglycerate dehydrogenase</fullName>
        <ecNumber evidence="4">1.1.1.399</ecNumber>
        <ecNumber evidence="5">1.1.1.95</ecNumber>
    </recommendedName>
    <alternativeName>
        <fullName evidence="11">2-oxoglutarate reductase</fullName>
    </alternativeName>
</protein>
<gene>
    <name evidence="16" type="ORF">A2149_01095</name>
</gene>
<keyword evidence="10" id="KW-0718">Serine biosynthesis</keyword>
<dbReference type="Proteomes" id="UP000178435">
    <property type="component" value="Unassembled WGS sequence"/>
</dbReference>
<evidence type="ECO:0000256" key="12">
    <source>
        <dbReference type="ARBA" id="ARBA00048126"/>
    </source>
</evidence>
<evidence type="ECO:0000259" key="15">
    <source>
        <dbReference type="PROSITE" id="PS51671"/>
    </source>
</evidence>
<dbReference type="EC" id="1.1.1.95" evidence="5"/>
<dbReference type="CDD" id="cd12174">
    <property type="entry name" value="PGDH_like_3"/>
    <property type="match status" value="1"/>
</dbReference>
<evidence type="ECO:0000256" key="13">
    <source>
        <dbReference type="ARBA" id="ARBA00048731"/>
    </source>
</evidence>
<comment type="catalytic activity">
    <reaction evidence="13">
        <text>(2R)-3-phosphoglycerate + NAD(+) = 3-phosphooxypyruvate + NADH + H(+)</text>
        <dbReference type="Rhea" id="RHEA:12641"/>
        <dbReference type="ChEBI" id="CHEBI:15378"/>
        <dbReference type="ChEBI" id="CHEBI:18110"/>
        <dbReference type="ChEBI" id="CHEBI:57540"/>
        <dbReference type="ChEBI" id="CHEBI:57945"/>
        <dbReference type="ChEBI" id="CHEBI:58272"/>
        <dbReference type="EC" id="1.1.1.95"/>
    </reaction>
</comment>
<dbReference type="Gene3D" id="3.30.70.260">
    <property type="match status" value="1"/>
</dbReference>
<dbReference type="PANTHER" id="PTHR42789">
    <property type="entry name" value="D-ISOMER SPECIFIC 2-HYDROXYACID DEHYDROGENASE FAMILY PROTEIN (AFU_ORTHOLOGUE AFUA_6G10090)"/>
    <property type="match status" value="1"/>
</dbReference>
<dbReference type="InterPro" id="IPR006139">
    <property type="entry name" value="D-isomer_2_OHA_DH_cat_dom"/>
</dbReference>
<dbReference type="EMBL" id="MGDF01000011">
    <property type="protein sequence ID" value="OGL47516.1"/>
    <property type="molecule type" value="Genomic_DNA"/>
</dbReference>
<evidence type="ECO:0000256" key="14">
    <source>
        <dbReference type="RuleBase" id="RU003719"/>
    </source>
</evidence>
<dbReference type="GO" id="GO:0004617">
    <property type="term" value="F:phosphoglycerate dehydrogenase activity"/>
    <property type="evidence" value="ECO:0007669"/>
    <property type="project" value="UniProtKB-EC"/>
</dbReference>
<name>A0A1F7S135_9BACT</name>
<keyword evidence="9" id="KW-0520">NAD</keyword>
<organism evidence="16 17">
    <name type="scientific">Candidatus Schekmanbacteria bacterium RBG_16_38_11</name>
    <dbReference type="NCBI Taxonomy" id="1817880"/>
    <lineage>
        <taxon>Bacteria</taxon>
        <taxon>Candidatus Schekmaniibacteriota</taxon>
    </lineage>
</organism>
<keyword evidence="7" id="KW-0028">Amino-acid biosynthesis</keyword>
<dbReference type="Pfam" id="PF02826">
    <property type="entry name" value="2-Hacid_dh_C"/>
    <property type="match status" value="1"/>
</dbReference>
<evidence type="ECO:0000256" key="11">
    <source>
        <dbReference type="ARBA" id="ARBA00030455"/>
    </source>
</evidence>
<evidence type="ECO:0000256" key="7">
    <source>
        <dbReference type="ARBA" id="ARBA00022605"/>
    </source>
</evidence>
<comment type="function">
    <text evidence="1">Catalyzes the reversible oxidation of 3-phospho-D-glycerate to 3-phosphonooxypyruvate, the first step of the phosphorylated L-serine biosynthesis pathway. Also catalyzes the reversible oxidation of 2-hydroxyglutarate to 2-oxoglutarate.</text>
</comment>
<dbReference type="SUPFAM" id="SSF51735">
    <property type="entry name" value="NAD(P)-binding Rossmann-fold domains"/>
    <property type="match status" value="1"/>
</dbReference>
<sequence length="401" mass="43798">MKILIADNFPEKHLDEIKKMKTELEYAPKLKADELPEAAKEADILIVRSTEVHADCIEKSRELSLIIRAGAGVNNIDIKAASERGIYVANCPGKNSIAVAELTMGLILSLDRHIPDNVIDLRAGKWNKGKYSKADGILGKTLGIIGVGQIGKEVIKRAIPFGLKIIAWSRSLTPEIATELGVNFSPTIKELITKCDIISVHLTLKPETKGLINKELIAAMKPGTIFINTARSEIVDEEAIVEAVKTGRIRAGLDVMKDEPEAKEGQFAGAIANLPDLYATHHIGASTEQAQDAVASETVRILKEYVTQGTVQNWVNRCKKTKALWQLVVRHYDKPGVLANVLNELKSDGINVQEVENVIFEGEKTACCTIRLDSKPSDDAIAKISSRQSEVINATLIDLGE</sequence>
<dbReference type="InterPro" id="IPR036291">
    <property type="entry name" value="NAD(P)-bd_dom_sf"/>
</dbReference>
<keyword evidence="8 14" id="KW-0560">Oxidoreductase</keyword>
<comment type="caution">
    <text evidence="16">The sequence shown here is derived from an EMBL/GenBank/DDBJ whole genome shotgun (WGS) entry which is preliminary data.</text>
</comment>
<evidence type="ECO:0000313" key="16">
    <source>
        <dbReference type="EMBL" id="OGL47516.1"/>
    </source>
</evidence>
<dbReference type="InterPro" id="IPR029752">
    <property type="entry name" value="D-isomer_DH_CS1"/>
</dbReference>
<comment type="pathway">
    <text evidence="2">Amino-acid biosynthesis; L-serine biosynthesis; L-serine from 3-phospho-D-glycerate: step 1/3.</text>
</comment>
<evidence type="ECO:0000256" key="9">
    <source>
        <dbReference type="ARBA" id="ARBA00023027"/>
    </source>
</evidence>
<evidence type="ECO:0000256" key="3">
    <source>
        <dbReference type="ARBA" id="ARBA00005854"/>
    </source>
</evidence>
<dbReference type="FunFam" id="3.40.50.720:FF:000041">
    <property type="entry name" value="D-3-phosphoglycerate dehydrogenase"/>
    <property type="match status" value="1"/>
</dbReference>
<evidence type="ECO:0000313" key="17">
    <source>
        <dbReference type="Proteomes" id="UP000178435"/>
    </source>
</evidence>
<dbReference type="Pfam" id="PF00389">
    <property type="entry name" value="2-Hacid_dh"/>
    <property type="match status" value="1"/>
</dbReference>
<evidence type="ECO:0000256" key="8">
    <source>
        <dbReference type="ARBA" id="ARBA00023002"/>
    </source>
</evidence>
<reference evidence="16 17" key="1">
    <citation type="journal article" date="2016" name="Nat. Commun.">
        <title>Thousands of microbial genomes shed light on interconnected biogeochemical processes in an aquifer system.</title>
        <authorList>
            <person name="Anantharaman K."/>
            <person name="Brown C.T."/>
            <person name="Hug L.A."/>
            <person name="Sharon I."/>
            <person name="Castelle C.J."/>
            <person name="Probst A.J."/>
            <person name="Thomas B.C."/>
            <person name="Singh A."/>
            <person name="Wilkins M.J."/>
            <person name="Karaoz U."/>
            <person name="Brodie E.L."/>
            <person name="Williams K.H."/>
            <person name="Hubbard S.S."/>
            <person name="Banfield J.F."/>
        </authorList>
    </citation>
    <scope>NUCLEOTIDE SEQUENCE [LARGE SCALE GENOMIC DNA]</scope>
</reference>
<evidence type="ECO:0000256" key="5">
    <source>
        <dbReference type="ARBA" id="ARBA00013143"/>
    </source>
</evidence>
<dbReference type="InterPro" id="IPR002912">
    <property type="entry name" value="ACT_dom"/>
</dbReference>
<dbReference type="GO" id="GO:0047545">
    <property type="term" value="F:(S)-2-hydroxyglutarate dehydrogenase activity"/>
    <property type="evidence" value="ECO:0007669"/>
    <property type="project" value="UniProtKB-ARBA"/>
</dbReference>
<dbReference type="InterPro" id="IPR045865">
    <property type="entry name" value="ACT-like_dom_sf"/>
</dbReference>
<dbReference type="PANTHER" id="PTHR42789:SF1">
    <property type="entry name" value="D-ISOMER SPECIFIC 2-HYDROXYACID DEHYDROGENASE FAMILY PROTEIN (AFU_ORTHOLOGUE AFUA_6G10090)"/>
    <property type="match status" value="1"/>
</dbReference>
<accession>A0A1F7S135</accession>
<dbReference type="PROSITE" id="PS00065">
    <property type="entry name" value="D_2_HYDROXYACID_DH_1"/>
    <property type="match status" value="1"/>
</dbReference>
<dbReference type="UniPathway" id="UPA00135">
    <property type="reaction ID" value="UER00196"/>
</dbReference>
<evidence type="ECO:0000256" key="10">
    <source>
        <dbReference type="ARBA" id="ARBA00023299"/>
    </source>
</evidence>
<dbReference type="Gene3D" id="3.40.50.720">
    <property type="entry name" value="NAD(P)-binding Rossmann-like Domain"/>
    <property type="match status" value="2"/>
</dbReference>
<dbReference type="AlphaFoldDB" id="A0A1F7S135"/>
<evidence type="ECO:0000256" key="4">
    <source>
        <dbReference type="ARBA" id="ARBA00013001"/>
    </source>
</evidence>